<reference evidence="1 2" key="1">
    <citation type="journal article" date="2016" name="Mol. Biol. Evol.">
        <title>Comparative Genomics of Early-Diverging Mushroom-Forming Fungi Provides Insights into the Origins of Lignocellulose Decay Capabilities.</title>
        <authorList>
            <person name="Nagy L.G."/>
            <person name="Riley R."/>
            <person name="Tritt A."/>
            <person name="Adam C."/>
            <person name="Daum C."/>
            <person name="Floudas D."/>
            <person name="Sun H."/>
            <person name="Yadav J.S."/>
            <person name="Pangilinan J."/>
            <person name="Larsson K.H."/>
            <person name="Matsuura K."/>
            <person name="Barry K."/>
            <person name="Labutti K."/>
            <person name="Kuo R."/>
            <person name="Ohm R.A."/>
            <person name="Bhattacharya S.S."/>
            <person name="Shirouzu T."/>
            <person name="Yoshinaga Y."/>
            <person name="Martin F.M."/>
            <person name="Grigoriev I.V."/>
            <person name="Hibbett D.S."/>
        </authorList>
    </citation>
    <scope>NUCLEOTIDE SEQUENCE [LARGE SCALE GENOMIC DNA]</scope>
    <source>
        <strain evidence="1 2">CBS 109695</strain>
    </source>
</reference>
<protein>
    <submittedName>
        <fullName evidence="1">Uncharacterized protein</fullName>
    </submittedName>
</protein>
<dbReference type="InterPro" id="IPR038213">
    <property type="entry name" value="IFI6/IFI27-like_sf"/>
</dbReference>
<keyword evidence="2" id="KW-1185">Reference proteome</keyword>
<accession>A0A167WBC1</accession>
<name>A0A167WBC1_9AGAM</name>
<gene>
    <name evidence="1" type="ORF">FIBSPDRAFT_338220</name>
</gene>
<dbReference type="EMBL" id="KV417813">
    <property type="protein sequence ID" value="KZP05898.1"/>
    <property type="molecule type" value="Genomic_DNA"/>
</dbReference>
<proteinExistence type="predicted"/>
<evidence type="ECO:0000313" key="1">
    <source>
        <dbReference type="EMBL" id="KZP05898.1"/>
    </source>
</evidence>
<dbReference type="OrthoDB" id="440424at2759"/>
<dbReference type="Proteomes" id="UP000076532">
    <property type="component" value="Unassembled WGS sequence"/>
</dbReference>
<dbReference type="Gene3D" id="6.10.110.10">
    <property type="match status" value="1"/>
</dbReference>
<sequence>MLFSTRFIGCQLIALFSVLPIVIYAKPTLSWSNPATWPNALGVYQNTWHSEDVAPNFWERAASMGGAVQKYAEHVLQDAILKYASAASGITDVKLSMSHLIERTHIMEASVVEQHGRSVHDLYEILAVEMGRLADEMKEDFPSPGRAENHDERQILMAKILLKVEGGVVRAAVAVGIPEDEARVHFEAMEPHIRDILVTAGDLIEQHPTIADVLLFSIVGMVVPQSWILRPIFGLFGFGPAGSVKGKAAAWAQSRFFGAYIPAGSWFARLQSASMGGVGKKIGAGIGAGIGLGAGLLCSSGRR</sequence>
<dbReference type="AlphaFoldDB" id="A0A167WBC1"/>
<evidence type="ECO:0000313" key="2">
    <source>
        <dbReference type="Proteomes" id="UP000076532"/>
    </source>
</evidence>
<organism evidence="1 2">
    <name type="scientific">Athelia psychrophila</name>
    <dbReference type="NCBI Taxonomy" id="1759441"/>
    <lineage>
        <taxon>Eukaryota</taxon>
        <taxon>Fungi</taxon>
        <taxon>Dikarya</taxon>
        <taxon>Basidiomycota</taxon>
        <taxon>Agaricomycotina</taxon>
        <taxon>Agaricomycetes</taxon>
        <taxon>Agaricomycetidae</taxon>
        <taxon>Atheliales</taxon>
        <taxon>Atheliaceae</taxon>
        <taxon>Athelia</taxon>
    </lineage>
</organism>